<protein>
    <submittedName>
        <fullName evidence="4">Transmembrane protein, putative</fullName>
    </submittedName>
</protein>
<keyword evidence="5" id="KW-1185">Reference proteome</keyword>
<evidence type="ECO:0000313" key="5">
    <source>
        <dbReference type="Proteomes" id="UP000009168"/>
    </source>
</evidence>
<dbReference type="Proteomes" id="UP000009168">
    <property type="component" value="Unassembled WGS sequence"/>
</dbReference>
<feature type="transmembrane region" description="Helical" evidence="3">
    <location>
        <begin position="3273"/>
        <end position="3295"/>
    </location>
</feature>
<dbReference type="GeneID" id="7837734"/>
<keyword evidence="1" id="KW-0175">Coiled coil</keyword>
<dbReference type="SMART" id="SM00028">
    <property type="entry name" value="TPR"/>
    <property type="match status" value="4"/>
</dbReference>
<dbReference type="OrthoDB" id="298937at2759"/>
<evidence type="ECO:0000256" key="1">
    <source>
        <dbReference type="SAM" id="Coils"/>
    </source>
</evidence>
<feature type="region of interest" description="Disordered" evidence="2">
    <location>
        <begin position="3476"/>
        <end position="3510"/>
    </location>
</feature>
<sequence>MNNKIRTGQVLINPKYVPAVMNLQLAFNNDKSQEQLLGLFLKNNLLTTAWIQKDYSMLTKLDKIQQEQIHLSSILDPLIKAFKYSNNLDQQQKSKLQIQRIFLGFDYDGMLYSTGYNLTDLEIKELQEQSNLSYYQFDIRQQNFYQEAMKSELPISVQYMSPSSQMINNLNIGLICQQSGLKKNNIVLCNVYQAQDYELLGQNMGKSMQYYYMIDPDEMRIIYHSDSSMNSQNIQLDTYLQSKYDQQISTNLLNVIQNQAKQNHNYQKLNSTSIRALNDSSTQFIYQFQDQNSNPLTVIINSLYLVSKKPSERNSFYKCQSLLFIQVFNQGIMETAIQDQFKQVRSYMLWYEIVLSIILAIAMIISVIFSFKLKNQFYLPIIHLTKVLKKLYKFLSCANNANTSDEEIIQLIDGENAQNLYFMSKDTELLYISFRGLFKTLNTTNNKLLELTDENQCKSLMKLINQSRYFEKFGNNSALGVCHNNIACIHMNQGRFLEALQHFSISIIYAQYELDFYKDKAKTEQESLIGQSPPSSLSPRRTFQRQISYFDNLSKKKRLIRRKQHSFIIKENKNNINQETETNNESEKQELQYLYQKLFNRKYNYINTLILLIRSQSVTKYTLSSLHLTHQNQTYCINSCFLNEVDELLLELLIIEQHLQKSDSRTLQILLTRAQVKLDLNQYVEAKKIINQCKQLFLETQQSLMAAVGLESAAIDNCPSPTLFTPQKKNKLNLKGQLIFQQQTSIKLNTPKKTSSSNKGTSFTEEVNEIKLNTGQKINPTIMKKGNLKKKFTLQRQGSIDRREIDWMINKSKKQLQGKESTQSIFSSMNEPRRFSRLLSNIGQQENTQAQINNSKSFLKISEIEIEDKEPKTQIDKNPSFMKTGLDTTPKYNSFTQLQMNQIQIQQQDSQALLNPLNLNTGLTIQNSINNEQQNKQSSFRTIIEQPSGYFSTNNNNNNKEESVTQTQIGQNTNNAKFNLNSQYEINQINSLQICNSQSSSLDINNKPIIRNLDVPIHLPRQKYPEQNTQLNISPSNNYRNNNINFNLIQQEDKQNQNNYANNQQAVQNNHAAPEKISKVKRYIDDEKMIRFEFFPDILRTQLVLIEADLLISKQMFIKAAELLTKNIECSQFYTSHLRSRLIEKLTYIFEILNIESEDLKQFHQSFNINMSFKIALISASSKSSNQKRTYLFCKDILDELMNNQNDKFGLIVNNSFLPVSLQVPLMKINQIKSNFHQVKFHLKQIYREIYKLENPVKKIFQRRSCRKGSSLITQKMQTYLQNENNSIIWKVFNCFKKLGSKKSKKENIFRSNQIKKSTIIQNQLNKNQIENESMDINFITEIQSKSSQNSEFCESIYNDAIDNPQKSQIVQINHSQNGSLFHLQVKQSKFNQENTNISYVNSNLYTPQILNLQKPQRQLSIYENQRLEASDDLTLKNKSLLYSPINKNYLIQPYNRNPFRKNSTSKAGDNLIETKQSIEQIQIEDENYSPKSFQNQSMNQINSISSPPHIPLLSFNFKSPEFITQNMLHYASQPLIQLQPTPIESKTQNHGLIFNQTVSPKLLQNRYKLFRNKQDNYNRIFHFCVRKSIIDIILSVLQLNEKESQKEKEFCEDEYFNNTQVIMFFYSEDRLLQYLYNKRDKPIYPLIHSVNYQYSQQNNNSSITLQRIMFGLESEGILFLTTRNSSFSNISNAYQCNKGVFNFDPRCSQWFIQSQNYDSQILFSPNYANAKGQFSNLLCQKMNQFSNQDGLDRIHHVQCFNLLIQNLIKYFQNFAKSTIQSYILDPRSNQVIYDSSQPYEYPQQTIQQIELNYLQSQESAQVFDQMLSKYNYWILESLNYSSNELLTKLTEQVTVFEYQRNQTNSSVILSPIFIIDKKPQFLNVKQEQKSRIDIDIAFLQVNIIADTVLKQQSEDMVEFFDQFYFYNCIAQIIFGVVVIIFQIYYTIKILILLNSPIDHLIKILKRIQIDIKTDQLFSLFVDFSLNSEDIFLSKEAYDLFKSFELVFHNLTYTSCNFFISDQNQTLMGLCRKVQFFEQFENYNIVGIAHNNIGSILMSQGHYFQALEHFSLSILFAQCEIKDFCLQYKQSLSSQILTQFGFDHSQKKKQTMNQKYIQFDKSNPLNSMQSYNLSSIYQKNTPYITKRQNFKIEKNIIKPNLSDKNETDDFCLSQIQSNQEENQFLHILNEINKESIYEKLKSQFFKKKNISQNDVEDFIKNSYRYPYNSQREDLLTQKHRISLKNENSDQHYKRLTQECYCFIDDGHLQQRYQLLLNIYFRKRNYITTLIAFQESQDEDKKYQSQNQELYKYNFWQEIKSLLKNILYILPYLPFEKQHEIEILTLICKCHVKLNNLQKCEIILMYCDNLKQSLKKDNKIINNGNDNFLLKNRKSCYYKNQNQLNANTNNLDFVSAQNKQTNNQSKIYFSSRIEKMQQELFQASTQQNKSQNNNCFSNNMKSVSANSQIFEHSQAISSTQRLNNYLKNKNEGEIKNITLNETHFQLLNANPDNENKNIFNYKYQSKQHKQSNKSFNTLMQQKIEASSFIQSQNQNQNLKDNMIENGEKQSSQCRDLNENYLNFSQLQYKDSEQDLNQKNINFQAGLIDQYDSTQKMQKSLQIASTYQVLRKKNQTTFDKQFNLLSNNLSCDSPSESQNLQIQRNQFKKQRLSQSSYLKQNQVRQFLNIIQEKDQNFQNLRKSLTNILEKSNTPSDQKSIQPHKQCVNHSNLNLLQTKQNIELILQNIRKIEQIGADQEDIIFELDEDVLNFEIDIANVELLSKQKKYYQSAIILTNLFENQNSQRSTLDLQNLENQKQSEYFIDISKRQQEVKSNIYNQQKKDFTFDRISTLKSLYSIPNDSPNTEKNHQESYILPEEKSDFIQKPISTTPFRNILHKEQQQIRKCIYKEQIKNEKCDLIYQNSQRSNIQKQNQFENVKKEQKRNKLSIEHSLQINRDPNLDNLYQQNSTEINQLNSQGQQLLSQINRVDPLMKAILSLNQNDGYEEYIPIQNIFFGFSLEGLFYSTSLNSTLSIEPNEKCHKGLFVYDPTCRQWFIDAMNQTSLSLNSPIISFGDQIPFPSQQSCQKVMYFNQNTQQEEISHVLCIESKISQIKNYFKNLAQSTKQLYIISPSSQIVIFDSSQTNLNQNLSFQTLQQAEFNNLDPQNSDFQQLQQTLNSNYKNWIFSSLDYLDNKIVSTLGNQTISIPCTRNGTKYQAIIDPIFIFDQIPYYSGNFQQKGQTLVEVAYLSINIISDEELLQYQQDIIFILNNYFLYGGVLVLIFTLISVFISLFYTIQIINLIEAPINHLLKILKRVKINTNDPELGSIISSNLLNEEEMFLSQETYELYMSFQSIFNILLLQSENVYKDNQAKTLITLCKNLDFLLKFQNYYAVGITYNNIGVFLLHQCQFFHALECFQSSVQFAKYEIQKFCNQNPSLAQSSGLYKYCFNFQLNDNNSNQQDLVKDIQQTQQEQTNMNNLQRKQTEYDKKKSNSIFQRADQQSSDQNKINSQKNCALNLSVDQQSNKLKQESSFKHKIWKSIKVIFYKIFKCKKPIENENKQEEIQNKDDQKGQIDENYQQIFQLYTTYFYRKQNYIFTLIAYQESFELAKQKQKTSEQNQTPQLNLWHEIKDLIQELKIISQNLPIKMFLESPINILTSKCHFRLNEFSIAQEKLNECYTQMDQLKKNLMTNLQNSSKDKNNSPKDVRNQENLFLSREMNQTIKSPLSIPQKRITQIRQNQTLVNQNLNLKQSSNQLSNFITNNQSEQDYQTQKKYSNFQRQITNKNLESSYLKHEQNDLSPQTQHSNITFQKDCLIDYSQIYKVPIRETNPAQQESFLDSQSSPLTQRRLYQLQKFTTPLNYNQVTNRQFLQRYKSMKSNLQSKQNQQFAGSLAQIDDNQNKTRNVSFQINKENNNQTFSDALSKLKEQDIEKQNSINFNLESYFVSKSKEYQENLDKKTSQFQLFIQTIEMTIGFYQSEFYLQKKDYLNSADQLSKVFENNQRILAHFPYRIVSYLKDIFNHYNILSPSLNQILTRLHQNQPMHLSIILDTNGNNQTAIQSLKIISGVSNDVLYKNQDQLAINIFNQQEGILEKYMEFMKVSQIKSLLNLILSDINSIISKFESQDVIQMASEILEKDNDDKNQLFQGNSNTLKQQQQNTNEKPNQDQPLFSNFQEKLNQQNQTGIFNNQSDNNVLQSCSNHQQYFQKENQKYDIFDQSCQSNLTLNQQDSQNLQQSQSKKYQNYLKKKQMNLLDYLGDNKDKILTNFRQQIQAKGNQQDSQLMIQAPKEETRNQDSYLSDVQIVKLNYIQGDIVDQSKMDSSKDEFSDSNIKLEELPCNLDSSYQCKSLQIIDEIISQKDQETINKINQKFHFLIRQTIAQLYSKQIQFEEKKFNVFKNNFKYQYCKYKLLNKQQNDIFDFYHIFQIKNCTQQSNNRVILYSTNKIQVLKNNMFNQLCFTLFSHDMLLVIFSSEKGQNFLEQEQDQCYIFQEKVIIRIFYSTNLLINFLQSQRNQFTKKTYTSYLQHF</sequence>
<name>Q245P1_TETTS</name>
<accession>Q245P1</accession>
<dbReference type="HOGENOM" id="CLU_240018_0_0_1"/>
<dbReference type="KEGG" id="tet:TTHERM_00247080"/>
<keyword evidence="3" id="KW-0472">Membrane</keyword>
<evidence type="ECO:0000313" key="4">
    <source>
        <dbReference type="EMBL" id="EAS03592.3"/>
    </source>
</evidence>
<dbReference type="RefSeq" id="XP_001023837.3">
    <property type="nucleotide sequence ID" value="XM_001023837.3"/>
</dbReference>
<organism evidence="4 5">
    <name type="scientific">Tetrahymena thermophila (strain SB210)</name>
    <dbReference type="NCBI Taxonomy" id="312017"/>
    <lineage>
        <taxon>Eukaryota</taxon>
        <taxon>Sar</taxon>
        <taxon>Alveolata</taxon>
        <taxon>Ciliophora</taxon>
        <taxon>Intramacronucleata</taxon>
        <taxon>Oligohymenophorea</taxon>
        <taxon>Hymenostomatida</taxon>
        <taxon>Tetrahymenina</taxon>
        <taxon>Tetrahymenidae</taxon>
        <taxon>Tetrahymena</taxon>
    </lineage>
</organism>
<proteinExistence type="predicted"/>
<gene>
    <name evidence="4" type="ORF">TTHERM_00247080</name>
</gene>
<dbReference type="EMBL" id="GG662474">
    <property type="protein sequence ID" value="EAS03592.3"/>
    <property type="molecule type" value="Genomic_DNA"/>
</dbReference>
<evidence type="ECO:0000256" key="3">
    <source>
        <dbReference type="SAM" id="Phobius"/>
    </source>
</evidence>
<evidence type="ECO:0000256" key="2">
    <source>
        <dbReference type="SAM" id="MobiDB-lite"/>
    </source>
</evidence>
<dbReference type="InParanoid" id="Q245P1"/>
<feature type="compositionally biased region" description="Polar residues" evidence="2">
    <location>
        <begin position="3495"/>
        <end position="3510"/>
    </location>
</feature>
<keyword evidence="3" id="KW-1133">Transmembrane helix</keyword>
<dbReference type="InterPro" id="IPR019734">
    <property type="entry name" value="TPR_rpt"/>
</dbReference>
<feature type="coiled-coil region" evidence="1">
    <location>
        <begin position="569"/>
        <end position="597"/>
    </location>
</feature>
<keyword evidence="3 4" id="KW-0812">Transmembrane</keyword>
<reference evidence="5" key="1">
    <citation type="journal article" date="2006" name="PLoS Biol.">
        <title>Macronuclear genome sequence of the ciliate Tetrahymena thermophila, a model eukaryote.</title>
        <authorList>
            <person name="Eisen J.A."/>
            <person name="Coyne R.S."/>
            <person name="Wu M."/>
            <person name="Wu D."/>
            <person name="Thiagarajan M."/>
            <person name="Wortman J.R."/>
            <person name="Badger J.H."/>
            <person name="Ren Q."/>
            <person name="Amedeo P."/>
            <person name="Jones K.M."/>
            <person name="Tallon L.J."/>
            <person name="Delcher A.L."/>
            <person name="Salzberg S.L."/>
            <person name="Silva J.C."/>
            <person name="Haas B.J."/>
            <person name="Majoros W.H."/>
            <person name="Farzad M."/>
            <person name="Carlton J.M."/>
            <person name="Smith R.K. Jr."/>
            <person name="Garg J."/>
            <person name="Pearlman R.E."/>
            <person name="Karrer K.M."/>
            <person name="Sun L."/>
            <person name="Manning G."/>
            <person name="Elde N.C."/>
            <person name="Turkewitz A.P."/>
            <person name="Asai D.J."/>
            <person name="Wilkes D.E."/>
            <person name="Wang Y."/>
            <person name="Cai H."/>
            <person name="Collins K."/>
            <person name="Stewart B.A."/>
            <person name="Lee S.R."/>
            <person name="Wilamowska K."/>
            <person name="Weinberg Z."/>
            <person name="Ruzzo W.L."/>
            <person name="Wloga D."/>
            <person name="Gaertig J."/>
            <person name="Frankel J."/>
            <person name="Tsao C.-C."/>
            <person name="Gorovsky M.A."/>
            <person name="Keeling P.J."/>
            <person name="Waller R.F."/>
            <person name="Patron N.J."/>
            <person name="Cherry J.M."/>
            <person name="Stover N.A."/>
            <person name="Krieger C.J."/>
            <person name="del Toro C."/>
            <person name="Ryder H.F."/>
            <person name="Williamson S.C."/>
            <person name="Barbeau R.A."/>
            <person name="Hamilton E.P."/>
            <person name="Orias E."/>
        </authorList>
    </citation>
    <scope>NUCLEOTIDE SEQUENCE [LARGE SCALE GENOMIC DNA]</scope>
    <source>
        <strain evidence="5">SB210</strain>
    </source>
</reference>
<feature type="transmembrane region" description="Helical" evidence="3">
    <location>
        <begin position="349"/>
        <end position="371"/>
    </location>
</feature>